<evidence type="ECO:0008006" key="3">
    <source>
        <dbReference type="Google" id="ProtNLM"/>
    </source>
</evidence>
<proteinExistence type="predicted"/>
<dbReference type="EMBL" id="MWPZ01000002">
    <property type="protein sequence ID" value="TID04937.1"/>
    <property type="molecule type" value="Genomic_DNA"/>
</dbReference>
<comment type="caution">
    <text evidence="1">The sequence shown here is derived from an EMBL/GenBank/DDBJ whole genome shotgun (WGS) entry which is preliminary data.</text>
</comment>
<accession>A0A4T0WFK3</accession>
<name>A0A4T0WFK3_9PEZI</name>
<evidence type="ECO:0000313" key="2">
    <source>
        <dbReference type="Proteomes" id="UP000305883"/>
    </source>
</evidence>
<organism evidence="1 2">
    <name type="scientific">Colletotrichum higginsianum</name>
    <dbReference type="NCBI Taxonomy" id="80884"/>
    <lineage>
        <taxon>Eukaryota</taxon>
        <taxon>Fungi</taxon>
        <taxon>Dikarya</taxon>
        <taxon>Ascomycota</taxon>
        <taxon>Pezizomycotina</taxon>
        <taxon>Sordariomycetes</taxon>
        <taxon>Hypocreomycetidae</taxon>
        <taxon>Glomerellales</taxon>
        <taxon>Glomerellaceae</taxon>
        <taxon>Colletotrichum</taxon>
        <taxon>Colletotrichum destructivum species complex</taxon>
    </lineage>
</organism>
<dbReference type="AlphaFoldDB" id="A0A4T0WFK3"/>
<evidence type="ECO:0000313" key="1">
    <source>
        <dbReference type="EMBL" id="TID04937.1"/>
    </source>
</evidence>
<dbReference type="OrthoDB" id="4062651at2759"/>
<gene>
    <name evidence="1" type="ORF">CH35J_003224</name>
</gene>
<reference evidence="1 2" key="1">
    <citation type="journal article" date="2019" name="Genome Biol. Evol.">
        <title>Genomic Plasticity Mediated by Transposable Elements in the Plant Pathogenic Fungus Colletotrichum higginsianum.</title>
        <authorList>
            <person name="Tsushima A."/>
            <person name="Gan P."/>
            <person name="Kumakura N."/>
            <person name="Narusaka M."/>
            <person name="Takano Y."/>
            <person name="Narusaka Y."/>
            <person name="Shirasu K."/>
        </authorList>
    </citation>
    <scope>NUCLEOTIDE SEQUENCE [LARGE SCALE GENOMIC DNA]</scope>
    <source>
        <strain evidence="1 2">MAFF305635-RFP</strain>
    </source>
</reference>
<sequence length="184" mass="20664">MDVEVEYGSSNELHASANTSPPIAPDLLARRFEILDKSEAFEDVDGEFKFTKTLVVYRDGKNIYHAVSKARSSELSNLSINQLTTKVVIPVTAYSPLFVPTFTQAPDPLPLNAYVKKPSLISYDRIHYGLLEDNIADNVLAEIQVCELLKQNSHPNIARYLGCQVLDGRILHEKKVQYNSPRCQ</sequence>
<protein>
    <recommendedName>
        <fullName evidence="3">Protein kinase domain-containing protein</fullName>
    </recommendedName>
</protein>
<dbReference type="Proteomes" id="UP000305883">
    <property type="component" value="Unassembled WGS sequence"/>
</dbReference>